<dbReference type="GO" id="GO:0015215">
    <property type="term" value="F:nucleotide transmembrane transporter activity"/>
    <property type="evidence" value="ECO:0007669"/>
    <property type="project" value="UniProtKB-ARBA"/>
</dbReference>
<evidence type="ECO:0000256" key="10">
    <source>
        <dbReference type="SAM" id="Phobius"/>
    </source>
</evidence>
<dbReference type="InterPro" id="IPR002067">
    <property type="entry name" value="MCP"/>
</dbReference>
<evidence type="ECO:0000256" key="9">
    <source>
        <dbReference type="RuleBase" id="RU000488"/>
    </source>
</evidence>
<name>A0A068U2X2_COFCA</name>
<evidence type="ECO:0000256" key="7">
    <source>
        <dbReference type="ARBA" id="ARBA00023136"/>
    </source>
</evidence>
<comment type="similarity">
    <text evidence="2 9">Belongs to the mitochondrial carrier (TC 2.A.29) family.</text>
</comment>
<dbReference type="STRING" id="49390.A0A068U2X2"/>
<proteinExistence type="inferred from homology"/>
<evidence type="ECO:0000313" key="11">
    <source>
        <dbReference type="EMBL" id="CDP01963.1"/>
    </source>
</evidence>
<dbReference type="AlphaFoldDB" id="A0A068U2X2"/>
<feature type="repeat" description="Solcar" evidence="8">
    <location>
        <begin position="224"/>
        <end position="313"/>
    </location>
</feature>
<dbReference type="FunCoup" id="A0A068U2X2">
    <property type="interactions" value="2620"/>
</dbReference>
<dbReference type="SUPFAM" id="SSF103506">
    <property type="entry name" value="Mitochondrial carrier"/>
    <property type="match status" value="1"/>
</dbReference>
<keyword evidence="4 8" id="KW-0812">Transmembrane</keyword>
<dbReference type="FunFam" id="1.50.40.10:FF:000090">
    <property type="entry name" value="Folate transporter 1, chloroplastic"/>
    <property type="match status" value="1"/>
</dbReference>
<feature type="repeat" description="Solcar" evidence="8">
    <location>
        <begin position="120"/>
        <end position="207"/>
    </location>
</feature>
<dbReference type="InterPro" id="IPR044712">
    <property type="entry name" value="SLC25A32-like"/>
</dbReference>
<dbReference type="GO" id="GO:0016020">
    <property type="term" value="C:membrane"/>
    <property type="evidence" value="ECO:0007669"/>
    <property type="project" value="UniProtKB-SubCell"/>
</dbReference>
<dbReference type="InterPro" id="IPR023395">
    <property type="entry name" value="MCP_dom_sf"/>
</dbReference>
<dbReference type="FunFam" id="1.50.40.10:FF:000073">
    <property type="entry name" value="folate transporter 1, chloroplastic isoform X1"/>
    <property type="match status" value="1"/>
</dbReference>
<sequence length="322" mass="35941">MSSKASNQTLIAEMSAWRSVVDWQWENATAGALAGLATVTFSHPLDVVRTRFQVHDGRISNLPSYKNTPHALFTIARSEGLRGLYAGFYPAVLGSTFSWGLYFFFYSKAKQRYLENRPELSPGLHLASAAEAGALVSLCTNPVWLVKTRLQLQTPQQVRPYSGFHDALRTILKEEGWKALYKGLVPGLFLVTHGAIQFTAYEELRKAFIQLKSEGGEGSTDDSLDSIDYAALGATSKLAAIVSTYPFQVIRSRLQQRPSTDGIPRYMDSWHVMKQTARYEGLRGFYKGITANVLKNVPAASITFIVYENVLNMLKLAKWKDQ</sequence>
<feature type="transmembrane region" description="Helical" evidence="10">
    <location>
        <begin position="87"/>
        <end position="107"/>
    </location>
</feature>
<evidence type="ECO:0000256" key="1">
    <source>
        <dbReference type="ARBA" id="ARBA00004141"/>
    </source>
</evidence>
<evidence type="ECO:0000313" key="12">
    <source>
        <dbReference type="Proteomes" id="UP000295252"/>
    </source>
</evidence>
<accession>A0A068U2X2</accession>
<dbReference type="InParanoid" id="A0A068U2X2"/>
<keyword evidence="7 8" id="KW-0472">Membrane</keyword>
<dbReference type="InterPro" id="IPR018108">
    <property type="entry name" value="MCP_transmembrane"/>
</dbReference>
<dbReference type="PhylomeDB" id="A0A068U2X2"/>
<comment type="subcellular location">
    <subcellularLocation>
        <location evidence="1">Membrane</location>
        <topology evidence="1">Multi-pass membrane protein</topology>
    </subcellularLocation>
</comment>
<gene>
    <name evidence="11" type="ORF">GSCOC_T00037158001</name>
</gene>
<reference evidence="12" key="1">
    <citation type="journal article" date="2014" name="Science">
        <title>The coffee genome provides insight into the convergent evolution of caffeine biosynthesis.</title>
        <authorList>
            <person name="Denoeud F."/>
            <person name="Carretero-Paulet L."/>
            <person name="Dereeper A."/>
            <person name="Droc G."/>
            <person name="Guyot R."/>
            <person name="Pietrella M."/>
            <person name="Zheng C."/>
            <person name="Alberti A."/>
            <person name="Anthony F."/>
            <person name="Aprea G."/>
            <person name="Aury J.M."/>
            <person name="Bento P."/>
            <person name="Bernard M."/>
            <person name="Bocs S."/>
            <person name="Campa C."/>
            <person name="Cenci A."/>
            <person name="Combes M.C."/>
            <person name="Crouzillat D."/>
            <person name="Da Silva C."/>
            <person name="Daddiego L."/>
            <person name="De Bellis F."/>
            <person name="Dussert S."/>
            <person name="Garsmeur O."/>
            <person name="Gayraud T."/>
            <person name="Guignon V."/>
            <person name="Jahn K."/>
            <person name="Jamilloux V."/>
            <person name="Joet T."/>
            <person name="Labadie K."/>
            <person name="Lan T."/>
            <person name="Leclercq J."/>
            <person name="Lepelley M."/>
            <person name="Leroy T."/>
            <person name="Li L.T."/>
            <person name="Librado P."/>
            <person name="Lopez L."/>
            <person name="Munoz A."/>
            <person name="Noel B."/>
            <person name="Pallavicini A."/>
            <person name="Perrotta G."/>
            <person name="Poncet V."/>
            <person name="Pot D."/>
            <person name="Priyono X."/>
            <person name="Rigoreau M."/>
            <person name="Rouard M."/>
            <person name="Rozas J."/>
            <person name="Tranchant-Dubreuil C."/>
            <person name="VanBuren R."/>
            <person name="Zhang Q."/>
            <person name="Andrade A.C."/>
            <person name="Argout X."/>
            <person name="Bertrand B."/>
            <person name="de Kochko A."/>
            <person name="Graziosi G."/>
            <person name="Henry R.J."/>
            <person name="Jayarama X."/>
            <person name="Ming R."/>
            <person name="Nagai C."/>
            <person name="Rounsley S."/>
            <person name="Sankoff D."/>
            <person name="Giuliano G."/>
            <person name="Albert V.A."/>
            <person name="Wincker P."/>
            <person name="Lashermes P."/>
        </authorList>
    </citation>
    <scope>NUCLEOTIDE SEQUENCE [LARGE SCALE GENOMIC DNA]</scope>
    <source>
        <strain evidence="12">cv. DH200-94</strain>
    </source>
</reference>
<dbReference type="PROSITE" id="PS50920">
    <property type="entry name" value="SOLCAR"/>
    <property type="match status" value="3"/>
</dbReference>
<evidence type="ECO:0000256" key="8">
    <source>
        <dbReference type="PROSITE-ProRule" id="PRU00282"/>
    </source>
</evidence>
<evidence type="ECO:0008006" key="13">
    <source>
        <dbReference type="Google" id="ProtNLM"/>
    </source>
</evidence>
<evidence type="ECO:0000256" key="6">
    <source>
        <dbReference type="ARBA" id="ARBA00022989"/>
    </source>
</evidence>
<evidence type="ECO:0000256" key="5">
    <source>
        <dbReference type="ARBA" id="ARBA00022737"/>
    </source>
</evidence>
<dbReference type="PANTHER" id="PTHR45683">
    <property type="entry name" value="MITOCHONDRIAL NICOTINAMIDE ADENINE DINUCLEOTIDE TRANSPORTER 1-RELATED-RELATED"/>
    <property type="match status" value="1"/>
</dbReference>
<evidence type="ECO:0000256" key="3">
    <source>
        <dbReference type="ARBA" id="ARBA00022448"/>
    </source>
</evidence>
<dbReference type="GO" id="GO:0009941">
    <property type="term" value="C:chloroplast envelope"/>
    <property type="evidence" value="ECO:0007669"/>
    <property type="project" value="EnsemblPlants"/>
</dbReference>
<dbReference type="Gene3D" id="1.50.40.10">
    <property type="entry name" value="Mitochondrial carrier domain"/>
    <property type="match status" value="2"/>
</dbReference>
<keyword evidence="5" id="KW-0677">Repeat</keyword>
<dbReference type="Pfam" id="PF00153">
    <property type="entry name" value="Mito_carr"/>
    <property type="match status" value="3"/>
</dbReference>
<evidence type="ECO:0000256" key="4">
    <source>
        <dbReference type="ARBA" id="ARBA00022692"/>
    </source>
</evidence>
<dbReference type="EMBL" id="HG739091">
    <property type="protein sequence ID" value="CDP01963.1"/>
    <property type="molecule type" value="Genomic_DNA"/>
</dbReference>
<feature type="repeat" description="Solcar" evidence="8">
    <location>
        <begin position="22"/>
        <end position="112"/>
    </location>
</feature>
<keyword evidence="6 10" id="KW-1133">Transmembrane helix</keyword>
<organism evidence="11 12">
    <name type="scientific">Coffea canephora</name>
    <name type="common">Robusta coffee</name>
    <dbReference type="NCBI Taxonomy" id="49390"/>
    <lineage>
        <taxon>Eukaryota</taxon>
        <taxon>Viridiplantae</taxon>
        <taxon>Streptophyta</taxon>
        <taxon>Embryophyta</taxon>
        <taxon>Tracheophyta</taxon>
        <taxon>Spermatophyta</taxon>
        <taxon>Magnoliopsida</taxon>
        <taxon>eudicotyledons</taxon>
        <taxon>Gunneridae</taxon>
        <taxon>Pentapetalae</taxon>
        <taxon>asterids</taxon>
        <taxon>lamiids</taxon>
        <taxon>Gentianales</taxon>
        <taxon>Rubiaceae</taxon>
        <taxon>Ixoroideae</taxon>
        <taxon>Gardenieae complex</taxon>
        <taxon>Bertiereae - Coffeeae clade</taxon>
        <taxon>Coffeeae</taxon>
        <taxon>Coffea</taxon>
    </lineage>
</organism>
<dbReference type="Proteomes" id="UP000295252">
    <property type="component" value="Chromosome IX"/>
</dbReference>
<evidence type="ECO:0000256" key="2">
    <source>
        <dbReference type="ARBA" id="ARBA00006375"/>
    </source>
</evidence>
<dbReference type="OrthoDB" id="269120at2759"/>
<dbReference type="Gramene" id="CDP01963">
    <property type="protein sequence ID" value="CDP01963"/>
    <property type="gene ID" value="GSCOC_T00037158001"/>
</dbReference>
<dbReference type="OMA" id="WVMYEQM"/>
<dbReference type="PRINTS" id="PR00926">
    <property type="entry name" value="MITOCARRIER"/>
</dbReference>
<keyword evidence="12" id="KW-1185">Reference proteome</keyword>
<protein>
    <recommendedName>
        <fullName evidence="13">Folate transporter 1, chloroplastic</fullName>
    </recommendedName>
</protein>
<keyword evidence="3 9" id="KW-0813">Transport</keyword>